<evidence type="ECO:0000256" key="5">
    <source>
        <dbReference type="ARBA" id="ARBA00023098"/>
    </source>
</evidence>
<dbReference type="InterPro" id="IPR003333">
    <property type="entry name" value="CMAS"/>
</dbReference>
<dbReference type="GO" id="GO:0008610">
    <property type="term" value="P:lipid biosynthetic process"/>
    <property type="evidence" value="ECO:0007669"/>
    <property type="project" value="InterPro"/>
</dbReference>
<keyword evidence="4" id="KW-0949">S-adenosyl-L-methionine</keyword>
<dbReference type="InterPro" id="IPR029063">
    <property type="entry name" value="SAM-dependent_MTases_sf"/>
</dbReference>
<dbReference type="NCBIfam" id="NF008686">
    <property type="entry name" value="PRK11705.1"/>
    <property type="match status" value="1"/>
</dbReference>
<comment type="caution">
    <text evidence="6">The sequence shown here is derived from an EMBL/GenBank/DDBJ whole genome shotgun (WGS) entry which is preliminary data.</text>
</comment>
<dbReference type="Gene3D" id="3.40.50.150">
    <property type="entry name" value="Vaccinia Virus protein VP39"/>
    <property type="match status" value="1"/>
</dbReference>
<protein>
    <submittedName>
        <fullName evidence="6">Cyclopropane-fatty-acyl-phospholipid synthase</fullName>
    </submittedName>
</protein>
<evidence type="ECO:0000256" key="2">
    <source>
        <dbReference type="ARBA" id="ARBA00022603"/>
    </source>
</evidence>
<evidence type="ECO:0000256" key="4">
    <source>
        <dbReference type="ARBA" id="ARBA00022691"/>
    </source>
</evidence>
<dbReference type="Pfam" id="PF02353">
    <property type="entry name" value="CMAS"/>
    <property type="match status" value="1"/>
</dbReference>
<proteinExistence type="inferred from homology"/>
<dbReference type="Proteomes" id="UP000178774">
    <property type="component" value="Unassembled WGS sequence"/>
</dbReference>
<keyword evidence="3" id="KW-0808">Transferase</keyword>
<gene>
    <name evidence="6" type="ORF">A2822_00850</name>
</gene>
<sequence length="282" mass="31813">DVYEAMLDKRLVYTCGYWAPSTDSTGSLQASSGQAERNLDEAQEAKLDLVCRKIGLKKSDRVLDIGCGWGSFLKFASETYGAKGTGVTVSKNQVALAKEVCQGLPIEILLQDYRDVKGSFDHIVSLGMFEHVGVKNYRTYMQKAHDLLKDGGLFLLHTIGVSQPLEFVDPWVEKYIFPNSILPAPVEVSKAMEGLFTIEDWHNFGADYDKTLMAWFENFDAAWPQLSAKYSDPSIPLRASKFYRMWKYYLLSFAGSFRARNLQLWQIVLSKRGVPGGYKSVR</sequence>
<evidence type="ECO:0000313" key="7">
    <source>
        <dbReference type="Proteomes" id="UP000178774"/>
    </source>
</evidence>
<dbReference type="GO" id="GO:0032259">
    <property type="term" value="P:methylation"/>
    <property type="evidence" value="ECO:0007669"/>
    <property type="project" value="UniProtKB-KW"/>
</dbReference>
<evidence type="ECO:0000256" key="1">
    <source>
        <dbReference type="ARBA" id="ARBA00010815"/>
    </source>
</evidence>
<reference evidence="6 7" key="1">
    <citation type="journal article" date="2016" name="Nat. Commun.">
        <title>Thousands of microbial genomes shed light on interconnected biogeochemical processes in an aquifer system.</title>
        <authorList>
            <person name="Anantharaman K."/>
            <person name="Brown C.T."/>
            <person name="Hug L.A."/>
            <person name="Sharon I."/>
            <person name="Castelle C.J."/>
            <person name="Probst A.J."/>
            <person name="Thomas B.C."/>
            <person name="Singh A."/>
            <person name="Wilkins M.J."/>
            <person name="Karaoz U."/>
            <person name="Brodie E.L."/>
            <person name="Williams K.H."/>
            <person name="Hubbard S.S."/>
            <person name="Banfield J.F."/>
        </authorList>
    </citation>
    <scope>NUCLEOTIDE SEQUENCE [LARGE SCALE GENOMIC DNA]</scope>
</reference>
<dbReference type="GO" id="GO:0008168">
    <property type="term" value="F:methyltransferase activity"/>
    <property type="evidence" value="ECO:0007669"/>
    <property type="project" value="UniProtKB-KW"/>
</dbReference>
<dbReference type="InterPro" id="IPR050723">
    <property type="entry name" value="CFA/CMAS"/>
</dbReference>
<name>A0A1G2HU80_9BACT</name>
<dbReference type="EMBL" id="MHOP01000013">
    <property type="protein sequence ID" value="OGZ65791.1"/>
    <property type="molecule type" value="Genomic_DNA"/>
</dbReference>
<dbReference type="CDD" id="cd02440">
    <property type="entry name" value="AdoMet_MTases"/>
    <property type="match status" value="1"/>
</dbReference>
<evidence type="ECO:0000313" key="6">
    <source>
        <dbReference type="EMBL" id="OGZ65791.1"/>
    </source>
</evidence>
<feature type="non-terminal residue" evidence="6">
    <location>
        <position position="1"/>
    </location>
</feature>
<evidence type="ECO:0000256" key="3">
    <source>
        <dbReference type="ARBA" id="ARBA00022679"/>
    </source>
</evidence>
<dbReference type="PIRSF" id="PIRSF003085">
    <property type="entry name" value="CMAS"/>
    <property type="match status" value="1"/>
</dbReference>
<dbReference type="PANTHER" id="PTHR43667:SF1">
    <property type="entry name" value="CYCLOPROPANE-FATTY-ACYL-PHOSPHOLIPID SYNTHASE"/>
    <property type="match status" value="1"/>
</dbReference>
<accession>A0A1G2HU80</accession>
<comment type="similarity">
    <text evidence="1">Belongs to the CFA/CMAS family.</text>
</comment>
<organism evidence="6 7">
    <name type="scientific">Candidatus Staskawiczbacteria bacterium RIFCSPHIGHO2_01_FULL_41_41</name>
    <dbReference type="NCBI Taxonomy" id="1802203"/>
    <lineage>
        <taxon>Bacteria</taxon>
        <taxon>Candidatus Staskawicziibacteriota</taxon>
    </lineage>
</organism>
<dbReference type="SUPFAM" id="SSF53335">
    <property type="entry name" value="S-adenosyl-L-methionine-dependent methyltransferases"/>
    <property type="match status" value="1"/>
</dbReference>
<dbReference type="PANTHER" id="PTHR43667">
    <property type="entry name" value="CYCLOPROPANE-FATTY-ACYL-PHOSPHOLIPID SYNTHASE"/>
    <property type="match status" value="1"/>
</dbReference>
<keyword evidence="5" id="KW-0443">Lipid metabolism</keyword>
<dbReference type="AlphaFoldDB" id="A0A1G2HU80"/>
<keyword evidence="2" id="KW-0489">Methyltransferase</keyword>